<feature type="domain" description="F-box" evidence="1">
    <location>
        <begin position="30"/>
        <end position="78"/>
    </location>
</feature>
<organism evidence="2 3">
    <name type="scientific">Caenorhabditis tropicalis</name>
    <dbReference type="NCBI Taxonomy" id="1561998"/>
    <lineage>
        <taxon>Eukaryota</taxon>
        <taxon>Metazoa</taxon>
        <taxon>Ecdysozoa</taxon>
        <taxon>Nematoda</taxon>
        <taxon>Chromadorea</taxon>
        <taxon>Rhabditida</taxon>
        <taxon>Rhabditina</taxon>
        <taxon>Rhabditomorpha</taxon>
        <taxon>Rhabditoidea</taxon>
        <taxon>Rhabditidae</taxon>
        <taxon>Peloderinae</taxon>
        <taxon>Caenorhabditis</taxon>
    </lineage>
</organism>
<proteinExistence type="predicted"/>
<dbReference type="PANTHER" id="PTHR21503:SF53">
    <property type="entry name" value="F-BOX ASSOCIATED DOMAIN-CONTAINING PROTEIN-RELATED"/>
    <property type="match status" value="1"/>
</dbReference>
<dbReference type="InterPro" id="IPR001810">
    <property type="entry name" value="F-box_dom"/>
</dbReference>
<dbReference type="PROSITE" id="PS50181">
    <property type="entry name" value="FBOX"/>
    <property type="match status" value="1"/>
</dbReference>
<reference evidence="3" key="1">
    <citation type="submission" date="2016-11" db="UniProtKB">
        <authorList>
            <consortium name="WormBaseParasite"/>
        </authorList>
    </citation>
    <scope>IDENTIFICATION</scope>
</reference>
<accession>A0A1I7TUL1</accession>
<evidence type="ECO:0000313" key="2">
    <source>
        <dbReference type="Proteomes" id="UP000095282"/>
    </source>
</evidence>
<evidence type="ECO:0000313" key="3">
    <source>
        <dbReference type="WBParaSite" id="Csp11.Scaffold629.g11940.t1"/>
    </source>
</evidence>
<protein>
    <submittedName>
        <fullName evidence="3">F-box domain-containing protein</fullName>
    </submittedName>
</protein>
<sequence length="323" mass="37633">MDTSNNSSIFDSGVSTGVVSTPPRIIKRDKFPLLHLPLLAREQVFEMMTPFELIDLSLTSSRAQRAVTLFSKNKFRFSVEIELDVCPSIDIKGDKRIIWRYSWTSVQSMAYQSKYDYFLQSTQKFSETPEEDCRKWYEMMIKGVLGCRITKISVCCPNISLIDWYRSQQDSIKKVSIFGGFQEDLKYLLTNLKVSEELVLDSCYGHNFHLEIPEGPTRLFIKTSKFINYSQLLKLTAREINLYQSDLTNQEINRFLKSWMACESHLNLKNFEINVNGPEAVNEIMDLPHEKAEYDYKIKRCDGKEANIRFNMLLIPRLFLSID</sequence>
<dbReference type="AlphaFoldDB" id="A0A1I7TUL1"/>
<keyword evidence="2" id="KW-1185">Reference proteome</keyword>
<dbReference type="PANTHER" id="PTHR21503">
    <property type="entry name" value="F-BOX-CONTAINING HYPOTHETICAL PROTEIN C.ELEGANS"/>
    <property type="match status" value="1"/>
</dbReference>
<dbReference type="Proteomes" id="UP000095282">
    <property type="component" value="Unplaced"/>
</dbReference>
<dbReference type="InterPro" id="IPR012885">
    <property type="entry name" value="F-box_Sdz-33"/>
</dbReference>
<name>A0A1I7TUL1_9PELO</name>
<evidence type="ECO:0000259" key="1">
    <source>
        <dbReference type="PROSITE" id="PS50181"/>
    </source>
</evidence>
<dbReference type="WBParaSite" id="Csp11.Scaffold629.g11940.t1">
    <property type="protein sequence ID" value="Csp11.Scaffold629.g11940.t1"/>
    <property type="gene ID" value="Csp11.Scaffold629.g11940"/>
</dbReference>
<dbReference type="Pfam" id="PF07735">
    <property type="entry name" value="FBA_2"/>
    <property type="match status" value="1"/>
</dbReference>